<evidence type="ECO:0000313" key="2">
    <source>
        <dbReference type="EMBL" id="KYH29866.1"/>
    </source>
</evidence>
<dbReference type="Proteomes" id="UP000075374">
    <property type="component" value="Unassembled WGS sequence"/>
</dbReference>
<evidence type="ECO:0000256" key="1">
    <source>
        <dbReference type="SAM" id="Phobius"/>
    </source>
</evidence>
<comment type="caution">
    <text evidence="2">The sequence shown here is derived from an EMBL/GenBank/DDBJ whole genome shotgun (WGS) entry which is preliminary data.</text>
</comment>
<dbReference type="RefSeq" id="WP_061857432.1">
    <property type="nucleotide sequence ID" value="NZ_LTBB01000002.1"/>
</dbReference>
<accession>A0A151AQF5</accession>
<reference evidence="2 3" key="1">
    <citation type="submission" date="2016-02" db="EMBL/GenBank/DDBJ databases">
        <title>Genome sequence of Clostridium colicanis DSM 13634.</title>
        <authorList>
            <person name="Poehlein A."/>
            <person name="Daniel R."/>
        </authorList>
    </citation>
    <scope>NUCLEOTIDE SEQUENCE [LARGE SCALE GENOMIC DNA]</scope>
    <source>
        <strain evidence="2 3">DSM 13634</strain>
    </source>
</reference>
<gene>
    <name evidence="2" type="ORF">CLCOL_05040</name>
</gene>
<dbReference type="EMBL" id="LTBB01000002">
    <property type="protein sequence ID" value="KYH29866.1"/>
    <property type="molecule type" value="Genomic_DNA"/>
</dbReference>
<dbReference type="InterPro" id="IPR007211">
    <property type="entry name" value="DUF378"/>
</dbReference>
<dbReference type="PATRIC" id="fig|1121305.3.peg.509"/>
<feature type="transmembrane region" description="Helical" evidence="1">
    <location>
        <begin position="42"/>
        <end position="62"/>
    </location>
</feature>
<organism evidence="2 3">
    <name type="scientific">Clostridium colicanis DSM 13634</name>
    <dbReference type="NCBI Taxonomy" id="1121305"/>
    <lineage>
        <taxon>Bacteria</taxon>
        <taxon>Bacillati</taxon>
        <taxon>Bacillota</taxon>
        <taxon>Clostridia</taxon>
        <taxon>Eubacteriales</taxon>
        <taxon>Clostridiaceae</taxon>
        <taxon>Clostridium</taxon>
    </lineage>
</organism>
<feature type="transmembrane region" description="Helical" evidence="1">
    <location>
        <begin position="12"/>
        <end position="30"/>
    </location>
</feature>
<dbReference type="Pfam" id="PF04070">
    <property type="entry name" value="DUF378"/>
    <property type="match status" value="1"/>
</dbReference>
<evidence type="ECO:0000313" key="3">
    <source>
        <dbReference type="Proteomes" id="UP000075374"/>
    </source>
</evidence>
<dbReference type="AlphaFoldDB" id="A0A151AQF5"/>
<protein>
    <recommendedName>
        <fullName evidence="4">DUF378 domain-containing protein</fullName>
    </recommendedName>
</protein>
<evidence type="ECO:0008006" key="4">
    <source>
        <dbReference type="Google" id="ProtNLM"/>
    </source>
</evidence>
<keyword evidence="1" id="KW-0472">Membrane</keyword>
<dbReference type="STRING" id="1121305.CLCOL_05040"/>
<sequence>MYKLSLIDKISLLLIIIGAINWGLIGLFDFNVTKFVFSFIPSLQRIIYIVIGLSGINVLLFIKKIEM</sequence>
<proteinExistence type="predicted"/>
<name>A0A151AQF5_9CLOT</name>
<keyword evidence="1" id="KW-1133">Transmembrane helix</keyword>
<keyword evidence="1" id="KW-0812">Transmembrane</keyword>
<dbReference type="PANTHER" id="PTHR37304:SF1">
    <property type="entry name" value="MEMBRANE PROTEIN"/>
    <property type="match status" value="1"/>
</dbReference>
<dbReference type="PANTHER" id="PTHR37304">
    <property type="entry name" value="MEMBRANE PROTEIN-RELATED"/>
    <property type="match status" value="1"/>
</dbReference>
<keyword evidence="3" id="KW-1185">Reference proteome</keyword>